<evidence type="ECO:0000313" key="2">
    <source>
        <dbReference type="Proteomes" id="UP000010931"/>
    </source>
</evidence>
<organism evidence="1 2">
    <name type="scientific">Streptomyces turgidiscabies (strain Car8)</name>
    <dbReference type="NCBI Taxonomy" id="698760"/>
    <lineage>
        <taxon>Bacteria</taxon>
        <taxon>Bacillati</taxon>
        <taxon>Actinomycetota</taxon>
        <taxon>Actinomycetes</taxon>
        <taxon>Kitasatosporales</taxon>
        <taxon>Streptomycetaceae</taxon>
        <taxon>Streptomyces</taxon>
    </lineage>
</organism>
<dbReference type="Proteomes" id="UP000010931">
    <property type="component" value="Unassembled WGS sequence"/>
</dbReference>
<keyword evidence="2" id="KW-1185">Reference proteome</keyword>
<evidence type="ECO:0000313" key="1">
    <source>
        <dbReference type="EMBL" id="ELP61540.1"/>
    </source>
</evidence>
<reference evidence="1 2" key="1">
    <citation type="journal article" date="2011" name="Plasmid">
        <title>Streptomyces turgidiscabies Car8 contains a modular pathogenicity island that shares virulence genes with other actinobacterial plant pathogens.</title>
        <authorList>
            <person name="Huguet-Tapia J.C."/>
            <person name="Badger J.H."/>
            <person name="Loria R."/>
            <person name="Pettis G.S."/>
        </authorList>
    </citation>
    <scope>NUCLEOTIDE SEQUENCE [LARGE SCALE GENOMIC DNA]</scope>
    <source>
        <strain evidence="1 2">Car8</strain>
    </source>
</reference>
<accession>L7ET24</accession>
<dbReference type="AlphaFoldDB" id="L7ET24"/>
<gene>
    <name evidence="1" type="ORF">STRTUCAR8_07741</name>
</gene>
<proteinExistence type="predicted"/>
<comment type="caution">
    <text evidence="1">The sequence shown here is derived from an EMBL/GenBank/DDBJ whole genome shotgun (WGS) entry which is preliminary data.</text>
</comment>
<dbReference type="EMBL" id="AEJB01000677">
    <property type="protein sequence ID" value="ELP61540.1"/>
    <property type="molecule type" value="Genomic_DNA"/>
</dbReference>
<sequence length="38" mass="4230">MACSVIGILFSMLRVFASFVRSALLSDRCRCNKKPLVP</sequence>
<name>L7ET24_STRT8</name>
<protein>
    <submittedName>
        <fullName evidence="1">Uncharacterized protein</fullName>
    </submittedName>
</protein>